<dbReference type="AlphaFoldDB" id="A0A0H3A6A4"/>
<dbReference type="KEGG" id="dvl:Dvul_0543"/>
<reference evidence="2" key="1">
    <citation type="journal article" date="2009" name="Environ. Microbiol.">
        <title>Contribution of mobile genetic elements to Desulfovibrio vulgaris genome plasticity.</title>
        <authorList>
            <person name="Walker C.B."/>
            <person name="Stolyar S."/>
            <person name="Chivian D."/>
            <person name="Pinel N."/>
            <person name="Gabster J.A."/>
            <person name="Dehal P.S."/>
            <person name="He Z."/>
            <person name="Yang Z.K."/>
            <person name="Yen H.C."/>
            <person name="Zhou J."/>
            <person name="Wall J.D."/>
            <person name="Hazen T.C."/>
            <person name="Arkin A.P."/>
            <person name="Stahl D.A."/>
        </authorList>
    </citation>
    <scope>NUCLEOTIDE SEQUENCE [LARGE SCALE GENOMIC DNA]</scope>
    <source>
        <strain evidence="2">DP4</strain>
    </source>
</reference>
<dbReference type="Proteomes" id="UP000009173">
    <property type="component" value="Chromosome"/>
</dbReference>
<organism evidence="1 2">
    <name type="scientific">Nitratidesulfovibrio vulgaris (strain DP4)</name>
    <name type="common">Desulfovibrio vulgaris</name>
    <dbReference type="NCBI Taxonomy" id="391774"/>
    <lineage>
        <taxon>Bacteria</taxon>
        <taxon>Pseudomonadati</taxon>
        <taxon>Thermodesulfobacteriota</taxon>
        <taxon>Desulfovibrionia</taxon>
        <taxon>Desulfovibrionales</taxon>
        <taxon>Desulfovibrionaceae</taxon>
        <taxon>Nitratidesulfovibrio</taxon>
    </lineage>
</organism>
<sequence length="55" mass="5955">MYDGTSPLTFMLRPDTVGQALEATSIVPGWQAESTVTPEGATVRFTRMVAKEHTA</sequence>
<evidence type="ECO:0000313" key="1">
    <source>
        <dbReference type="EMBL" id="ABM27566.1"/>
    </source>
</evidence>
<gene>
    <name evidence="1" type="ordered locus">Dvul_0543</name>
</gene>
<dbReference type="HOGENOM" id="CLU_3024806_0_0_7"/>
<proteinExistence type="predicted"/>
<accession>A0A0H3A6A4</accession>
<evidence type="ECO:0000313" key="2">
    <source>
        <dbReference type="Proteomes" id="UP000009173"/>
    </source>
</evidence>
<name>A0A0H3A6A4_NITV4</name>
<dbReference type="EMBL" id="CP000527">
    <property type="protein sequence ID" value="ABM27566.1"/>
    <property type="molecule type" value="Genomic_DNA"/>
</dbReference>
<dbReference type="RefSeq" id="WP_010940032.1">
    <property type="nucleotide sequence ID" value="NC_008751.1"/>
</dbReference>
<protein>
    <submittedName>
        <fullName evidence="1">Uncharacterized protein</fullName>
    </submittedName>
</protein>